<dbReference type="Proteomes" id="UP000637061">
    <property type="component" value="Unassembled WGS sequence"/>
</dbReference>
<comment type="subcellular location">
    <subcellularLocation>
        <location evidence="2">Cell inner membrane</location>
        <topology evidence="2">Multi-pass membrane protein</topology>
    </subcellularLocation>
</comment>
<feature type="domain" description="HPt" evidence="20">
    <location>
        <begin position="991"/>
        <end position="1086"/>
    </location>
</feature>
<dbReference type="InterPro" id="IPR003594">
    <property type="entry name" value="HATPase_dom"/>
</dbReference>
<dbReference type="SUPFAM" id="SSF47226">
    <property type="entry name" value="Histidine-containing phosphotransfer domain, HPT domain"/>
    <property type="match status" value="1"/>
</dbReference>
<dbReference type="PROSITE" id="PS50109">
    <property type="entry name" value="HIS_KIN"/>
    <property type="match status" value="1"/>
</dbReference>
<evidence type="ECO:0000256" key="15">
    <source>
        <dbReference type="ARBA" id="ARBA00023136"/>
    </source>
</evidence>
<keyword evidence="14" id="KW-0902">Two-component regulatory system</keyword>
<keyword evidence="11" id="KW-0418">Kinase</keyword>
<proteinExistence type="predicted"/>
<dbReference type="SUPFAM" id="SSF55874">
    <property type="entry name" value="ATPase domain of HSP90 chaperone/DNA topoisomerase II/histidine kinase"/>
    <property type="match status" value="1"/>
</dbReference>
<dbReference type="InterPro" id="IPR008207">
    <property type="entry name" value="Sig_transdc_His_kin_Hpt_dom"/>
</dbReference>
<dbReference type="EC" id="2.7.13.3" evidence="3"/>
<evidence type="ECO:0000259" key="20">
    <source>
        <dbReference type="PROSITE" id="PS50894"/>
    </source>
</evidence>
<dbReference type="InterPro" id="IPR036641">
    <property type="entry name" value="HPT_dom_sf"/>
</dbReference>
<keyword evidence="8" id="KW-0812">Transmembrane</keyword>
<evidence type="ECO:0000256" key="12">
    <source>
        <dbReference type="ARBA" id="ARBA00022840"/>
    </source>
</evidence>
<dbReference type="Gene3D" id="3.40.190.10">
    <property type="entry name" value="Periplasmic binding protein-like II"/>
    <property type="match status" value="4"/>
</dbReference>
<dbReference type="Pfam" id="PF00497">
    <property type="entry name" value="SBP_bac_3"/>
    <property type="match status" value="2"/>
</dbReference>
<dbReference type="InterPro" id="IPR011006">
    <property type="entry name" value="CheY-like_superfamily"/>
</dbReference>
<dbReference type="SUPFAM" id="SSF47384">
    <property type="entry name" value="Homodimeric domain of signal transducing histidine kinase"/>
    <property type="match status" value="1"/>
</dbReference>
<evidence type="ECO:0000313" key="22">
    <source>
        <dbReference type="Proteomes" id="UP000637061"/>
    </source>
</evidence>
<evidence type="ECO:0000256" key="9">
    <source>
        <dbReference type="ARBA" id="ARBA00022729"/>
    </source>
</evidence>
<evidence type="ECO:0000256" key="5">
    <source>
        <dbReference type="ARBA" id="ARBA00022519"/>
    </source>
</evidence>
<keyword evidence="7" id="KW-0808">Transferase</keyword>
<dbReference type="SMART" id="SM00062">
    <property type="entry name" value="PBPb"/>
    <property type="match status" value="2"/>
</dbReference>
<keyword evidence="6 17" id="KW-0597">Phosphoprotein</keyword>
<evidence type="ECO:0000256" key="7">
    <source>
        <dbReference type="ARBA" id="ARBA00022679"/>
    </source>
</evidence>
<dbReference type="GO" id="GO:0005886">
    <property type="term" value="C:plasma membrane"/>
    <property type="evidence" value="ECO:0007669"/>
    <property type="project" value="UniProtKB-SubCell"/>
</dbReference>
<evidence type="ECO:0000256" key="10">
    <source>
        <dbReference type="ARBA" id="ARBA00022741"/>
    </source>
</evidence>
<dbReference type="Pfam" id="PF00072">
    <property type="entry name" value="Response_reg"/>
    <property type="match status" value="1"/>
</dbReference>
<evidence type="ECO:0000256" key="17">
    <source>
        <dbReference type="PROSITE-ProRule" id="PRU00169"/>
    </source>
</evidence>
<dbReference type="Gene3D" id="3.40.50.2300">
    <property type="match status" value="1"/>
</dbReference>
<evidence type="ECO:0000256" key="8">
    <source>
        <dbReference type="ARBA" id="ARBA00022692"/>
    </source>
</evidence>
<dbReference type="InterPro" id="IPR049871">
    <property type="entry name" value="BvgS-like_periplasmic2"/>
</dbReference>
<protein>
    <recommendedName>
        <fullName evidence="3">histidine kinase</fullName>
        <ecNumber evidence="3">2.7.13.3</ecNumber>
    </recommendedName>
</protein>
<keyword evidence="15" id="KW-0472">Membrane</keyword>
<dbReference type="GO" id="GO:0000155">
    <property type="term" value="F:phosphorelay sensor kinase activity"/>
    <property type="evidence" value="ECO:0007669"/>
    <property type="project" value="InterPro"/>
</dbReference>
<evidence type="ECO:0000256" key="16">
    <source>
        <dbReference type="PROSITE-ProRule" id="PRU00110"/>
    </source>
</evidence>
<sequence length="1093" mass="119289">MKQLLASVLLAIGLANSPELQASSEPRHLLARSISAAAPLTLSGDDRHWLKQRERLVMGSARPDYPPFEINVSQHDYEGLSADYAGIIGEQLDIPIEVRRFDSRHEAITALRDGRIDLLGSSNAFEAADAQLSLSTPYADDLPVIVTREGRSLKSTPELAGLRLAMVDHYLPAVSVRTLYPKAQLSLYRSTLAGLAAVALGEADAYLGDAISTDYMIGKSFQGTLKIDHFSQLAPEAFAFAIASDNPRLHRLVDKALSRISESERLNILRRWSSGNTSLLLQRHLTALSEEEESWITAHPTISVLVNTSLAPLTFNDAQHRPSGITLDLLKQISLRTGLQFTPVESASSQAMIDRLVRGEAQMIGALGYGADRLKQLRYTRPYLVSPRVLVTRNDGESPAQAKALDGKRIALVRGSPQQAVLQQRYPQAEIVEVDNPLGQMEAVANGVADAALSSHINAAYYISHVFKDRLRIANMLDDAPAIAAFAIAADQPQLQAILDKALLSIPPEELDQLINRWRTSTLVSDSPWRDYRTLALQVLVLSALLLAGVVFWNSYLRKLINQRTEAQHALQAQLALSRGLLEQLRQAKDDAEQASQTKSTFLATMSHEIRTPMNAVIGLLELALEDSHSGRSDAQTLQTAHDSAIGLLELIGDILDISRIESGHISLQPVPTNLVELVRATLRVFEGNARAKGLHLHGELPAEPVWVLADPLRLKQILSNLISNAIKFTDRGEVQACLLLPKVAGHGILAIELNVRDTGIGISPADQARLFSAFVQVDGPRARQGAGLGLVISRTLAELMGGALSLQSVEGVGTRVQVSLRLPVCEAPAQADPQLTTHESNSGPLNILVVDDYPANLLLLERQLQTLGHHVTLAENGEIALARWQEARFDLVITDCSMPVMDGHELTRRIRSLEGERGLPAGRILGVTANAQAEERTRCLASGMDECLFKPIGLRTLKTHLPQVRPQQLSPEPFHSGFDLAELRHLTQDDEQLTRHLLEQLSISVGEDLAALRALATDAPDETVRALAHRIKGGAKMIRVRTVVKDCEAIEHAHAKGLPTVEQRAQLQLSLQALLDEMREALNAIAASRLSG</sequence>
<comment type="catalytic activity">
    <reaction evidence="1">
        <text>ATP + protein L-histidine = ADP + protein N-phospho-L-histidine.</text>
        <dbReference type="EC" id="2.7.13.3"/>
    </reaction>
</comment>
<keyword evidence="4" id="KW-1003">Cell membrane</keyword>
<dbReference type="InterPro" id="IPR036890">
    <property type="entry name" value="HATPase_C_sf"/>
</dbReference>
<dbReference type="PANTHER" id="PTHR43047:SF72">
    <property type="entry name" value="OSMOSENSING HISTIDINE PROTEIN KINASE SLN1"/>
    <property type="match status" value="1"/>
</dbReference>
<dbReference type="Pfam" id="PF00512">
    <property type="entry name" value="HisKA"/>
    <property type="match status" value="1"/>
</dbReference>
<dbReference type="PROSITE" id="PS50110">
    <property type="entry name" value="RESPONSE_REGULATORY"/>
    <property type="match status" value="1"/>
</dbReference>
<feature type="modified residue" description="4-aspartylphosphate" evidence="17">
    <location>
        <position position="896"/>
    </location>
</feature>
<comment type="caution">
    <text evidence="21">The sequence shown here is derived from an EMBL/GenBank/DDBJ whole genome shotgun (WGS) entry which is preliminary data.</text>
</comment>
<organism evidence="21 22">
    <name type="scientific">Pseudomonas putida</name>
    <name type="common">Arthrobacter siderocapsulatus</name>
    <dbReference type="NCBI Taxonomy" id="303"/>
    <lineage>
        <taxon>Bacteria</taxon>
        <taxon>Pseudomonadati</taxon>
        <taxon>Pseudomonadota</taxon>
        <taxon>Gammaproteobacteria</taxon>
        <taxon>Pseudomonadales</taxon>
        <taxon>Pseudomonadaceae</taxon>
        <taxon>Pseudomonas</taxon>
    </lineage>
</organism>
<evidence type="ECO:0000256" key="6">
    <source>
        <dbReference type="ARBA" id="ARBA00022553"/>
    </source>
</evidence>
<evidence type="ECO:0000256" key="13">
    <source>
        <dbReference type="ARBA" id="ARBA00022989"/>
    </source>
</evidence>
<dbReference type="InterPro" id="IPR005467">
    <property type="entry name" value="His_kinase_dom"/>
</dbReference>
<evidence type="ECO:0000259" key="18">
    <source>
        <dbReference type="PROSITE" id="PS50109"/>
    </source>
</evidence>
<dbReference type="InterPro" id="IPR036097">
    <property type="entry name" value="HisK_dim/P_sf"/>
</dbReference>
<dbReference type="PRINTS" id="PR00344">
    <property type="entry name" value="BCTRLSENSOR"/>
</dbReference>
<gene>
    <name evidence="21" type="ORF">JEU22_25290</name>
</gene>
<keyword evidence="12" id="KW-0067">ATP-binding</keyword>
<dbReference type="GO" id="GO:0009927">
    <property type="term" value="F:histidine phosphotransfer kinase activity"/>
    <property type="evidence" value="ECO:0007669"/>
    <property type="project" value="TreeGrafter"/>
</dbReference>
<dbReference type="Pfam" id="PF02518">
    <property type="entry name" value="HATPase_c"/>
    <property type="match status" value="1"/>
</dbReference>
<dbReference type="InterPro" id="IPR001789">
    <property type="entry name" value="Sig_transdc_resp-reg_receiver"/>
</dbReference>
<dbReference type="CDD" id="cd13705">
    <property type="entry name" value="PBP2_BvgS_D1"/>
    <property type="match status" value="1"/>
</dbReference>
<keyword evidence="13" id="KW-1133">Transmembrane helix</keyword>
<dbReference type="PROSITE" id="PS50894">
    <property type="entry name" value="HPT"/>
    <property type="match status" value="1"/>
</dbReference>
<dbReference type="InterPro" id="IPR004358">
    <property type="entry name" value="Sig_transdc_His_kin-like_C"/>
</dbReference>
<dbReference type="Gene3D" id="3.30.565.10">
    <property type="entry name" value="Histidine kinase-like ATPase, C-terminal domain"/>
    <property type="match status" value="1"/>
</dbReference>
<keyword evidence="9" id="KW-0732">Signal</keyword>
<keyword evidence="10" id="KW-0547">Nucleotide-binding</keyword>
<evidence type="ECO:0000256" key="2">
    <source>
        <dbReference type="ARBA" id="ARBA00004429"/>
    </source>
</evidence>
<dbReference type="CDD" id="cd13707">
    <property type="entry name" value="PBP2_BvgS_D2"/>
    <property type="match status" value="1"/>
</dbReference>
<dbReference type="Gene3D" id="1.20.120.160">
    <property type="entry name" value="HPT domain"/>
    <property type="match status" value="1"/>
</dbReference>
<dbReference type="InterPro" id="IPR003661">
    <property type="entry name" value="HisK_dim/P_dom"/>
</dbReference>
<dbReference type="SMART" id="SM00388">
    <property type="entry name" value="HisKA"/>
    <property type="match status" value="1"/>
</dbReference>
<evidence type="ECO:0000256" key="1">
    <source>
        <dbReference type="ARBA" id="ARBA00000085"/>
    </source>
</evidence>
<dbReference type="Gene3D" id="1.10.287.130">
    <property type="match status" value="1"/>
</dbReference>
<dbReference type="InterPro" id="IPR049870">
    <property type="entry name" value="BvgS-like_periplasmic1"/>
</dbReference>
<dbReference type="InterPro" id="IPR001638">
    <property type="entry name" value="Solute-binding_3/MltF_N"/>
</dbReference>
<dbReference type="PANTHER" id="PTHR43047">
    <property type="entry name" value="TWO-COMPONENT HISTIDINE PROTEIN KINASE"/>
    <property type="match status" value="1"/>
</dbReference>
<evidence type="ECO:0000256" key="3">
    <source>
        <dbReference type="ARBA" id="ARBA00012438"/>
    </source>
</evidence>
<evidence type="ECO:0000256" key="14">
    <source>
        <dbReference type="ARBA" id="ARBA00023012"/>
    </source>
</evidence>
<dbReference type="RefSeq" id="WP_198748129.1">
    <property type="nucleotide sequence ID" value="NZ_JAEHTE010000046.1"/>
</dbReference>
<evidence type="ECO:0000256" key="4">
    <source>
        <dbReference type="ARBA" id="ARBA00022475"/>
    </source>
</evidence>
<dbReference type="SMART" id="SM00387">
    <property type="entry name" value="HATPase_c"/>
    <property type="match status" value="1"/>
</dbReference>
<dbReference type="CDD" id="cd16922">
    <property type="entry name" value="HATPase_EvgS-ArcB-TorS-like"/>
    <property type="match status" value="1"/>
</dbReference>
<dbReference type="GO" id="GO:0005524">
    <property type="term" value="F:ATP binding"/>
    <property type="evidence" value="ECO:0007669"/>
    <property type="project" value="UniProtKB-KW"/>
</dbReference>
<dbReference type="CDD" id="cd17546">
    <property type="entry name" value="REC_hyHK_CKI1_RcsC-like"/>
    <property type="match status" value="1"/>
</dbReference>
<keyword evidence="5" id="KW-0997">Cell inner membrane</keyword>
<dbReference type="SMART" id="SM00448">
    <property type="entry name" value="REC"/>
    <property type="match status" value="1"/>
</dbReference>
<name>A0A8I1EKG5_PSEPU</name>
<dbReference type="Pfam" id="PF01627">
    <property type="entry name" value="Hpt"/>
    <property type="match status" value="1"/>
</dbReference>
<feature type="domain" description="Response regulatory" evidence="19">
    <location>
        <begin position="847"/>
        <end position="966"/>
    </location>
</feature>
<dbReference type="EMBL" id="JAEHTE010000046">
    <property type="protein sequence ID" value="MBI6887221.1"/>
    <property type="molecule type" value="Genomic_DNA"/>
</dbReference>
<evidence type="ECO:0000256" key="11">
    <source>
        <dbReference type="ARBA" id="ARBA00022777"/>
    </source>
</evidence>
<evidence type="ECO:0000259" key="19">
    <source>
        <dbReference type="PROSITE" id="PS50110"/>
    </source>
</evidence>
<feature type="modified residue" description="Phosphohistidine" evidence="16">
    <location>
        <position position="1030"/>
    </location>
</feature>
<dbReference type="CDD" id="cd00082">
    <property type="entry name" value="HisKA"/>
    <property type="match status" value="1"/>
</dbReference>
<dbReference type="AlphaFoldDB" id="A0A8I1EKG5"/>
<feature type="domain" description="Histidine kinase" evidence="18">
    <location>
        <begin position="605"/>
        <end position="825"/>
    </location>
</feature>
<accession>A0A8I1EKG5</accession>
<dbReference type="SUPFAM" id="SSF53850">
    <property type="entry name" value="Periplasmic binding protein-like II"/>
    <property type="match status" value="2"/>
</dbReference>
<evidence type="ECO:0000313" key="21">
    <source>
        <dbReference type="EMBL" id="MBI6887221.1"/>
    </source>
</evidence>
<dbReference type="SUPFAM" id="SSF52172">
    <property type="entry name" value="CheY-like"/>
    <property type="match status" value="1"/>
</dbReference>
<reference evidence="21" key="1">
    <citation type="submission" date="2020-12" db="EMBL/GenBank/DDBJ databases">
        <title>Enhanced detection system for hospital associated transmission using whole genome sequencing surveillance.</title>
        <authorList>
            <person name="Harrison L.H."/>
            <person name="Van Tyne D."/>
            <person name="Marsh J.W."/>
            <person name="Griffith M.P."/>
            <person name="Snyder D.J."/>
            <person name="Cooper V.S."/>
            <person name="Mustapha M."/>
        </authorList>
    </citation>
    <scope>NUCLEOTIDE SEQUENCE</scope>
    <source>
        <strain evidence="21">PSB00042</strain>
    </source>
</reference>